<dbReference type="Pfam" id="PF00849">
    <property type="entry name" value="PseudoU_synth_2"/>
    <property type="match status" value="1"/>
</dbReference>
<dbReference type="Gene3D" id="3.30.2350.10">
    <property type="entry name" value="Pseudouridine synthase"/>
    <property type="match status" value="1"/>
</dbReference>
<dbReference type="PANTHER" id="PTHR21600:SF47">
    <property type="entry name" value="RNA PSEUDOURIDINE SYNTHASE 1"/>
    <property type="match status" value="1"/>
</dbReference>
<dbReference type="Proteomes" id="UP000663760">
    <property type="component" value="Chromosome 1"/>
</dbReference>
<feature type="domain" description="Pseudouridine synthase RsuA/RluA-like" evidence="2">
    <location>
        <begin position="113"/>
        <end position="265"/>
    </location>
</feature>
<dbReference type="SUPFAM" id="SSF55120">
    <property type="entry name" value="Pseudouridine synthase"/>
    <property type="match status" value="1"/>
</dbReference>
<dbReference type="InterPro" id="IPR006224">
    <property type="entry name" value="PsdUridine_synth_RluA-like_CS"/>
</dbReference>
<dbReference type="AlphaFoldDB" id="A0A7I8JYS9"/>
<keyword evidence="4" id="KW-1185">Reference proteome</keyword>
<reference evidence="3" key="1">
    <citation type="submission" date="2020-02" db="EMBL/GenBank/DDBJ databases">
        <authorList>
            <person name="Scholz U."/>
            <person name="Mascher M."/>
            <person name="Fiebig A."/>
        </authorList>
    </citation>
    <scope>NUCLEOTIDE SEQUENCE</scope>
</reference>
<dbReference type="PROSITE" id="PS01129">
    <property type="entry name" value="PSI_RLU"/>
    <property type="match status" value="1"/>
</dbReference>
<evidence type="ECO:0000259" key="2">
    <source>
        <dbReference type="Pfam" id="PF00849"/>
    </source>
</evidence>
<gene>
    <name evidence="3" type="ORF">SI8410_01001100</name>
</gene>
<dbReference type="InterPro" id="IPR020103">
    <property type="entry name" value="PsdUridine_synth_cat_dom_sf"/>
</dbReference>
<organism evidence="3 4">
    <name type="scientific">Spirodela intermedia</name>
    <name type="common">Intermediate duckweed</name>
    <dbReference type="NCBI Taxonomy" id="51605"/>
    <lineage>
        <taxon>Eukaryota</taxon>
        <taxon>Viridiplantae</taxon>
        <taxon>Streptophyta</taxon>
        <taxon>Embryophyta</taxon>
        <taxon>Tracheophyta</taxon>
        <taxon>Spermatophyta</taxon>
        <taxon>Magnoliopsida</taxon>
        <taxon>Liliopsida</taxon>
        <taxon>Araceae</taxon>
        <taxon>Lemnoideae</taxon>
        <taxon>Spirodela</taxon>
    </lineage>
</organism>
<dbReference type="InterPro" id="IPR050188">
    <property type="entry name" value="RluA_PseudoU_synthase"/>
</dbReference>
<evidence type="ECO:0000313" key="3">
    <source>
        <dbReference type="EMBL" id="CAA7388971.1"/>
    </source>
</evidence>
<dbReference type="OrthoDB" id="418349at2759"/>
<name>A0A7I8JYS9_SPIIN</name>
<evidence type="ECO:0000256" key="1">
    <source>
        <dbReference type="ARBA" id="ARBA00000073"/>
    </source>
</evidence>
<protein>
    <recommendedName>
        <fullName evidence="2">Pseudouridine synthase RsuA/RluA-like domain-containing protein</fullName>
    </recommendedName>
</protein>
<accession>A0A7I8JYS9</accession>
<comment type="catalytic activity">
    <reaction evidence="1">
        <text>a uridine in RNA = a pseudouridine in RNA</text>
        <dbReference type="Rhea" id="RHEA:48348"/>
        <dbReference type="Rhea" id="RHEA-COMP:12068"/>
        <dbReference type="Rhea" id="RHEA-COMP:12069"/>
        <dbReference type="ChEBI" id="CHEBI:65314"/>
        <dbReference type="ChEBI" id="CHEBI:65315"/>
    </reaction>
</comment>
<sequence>MPKILSLLTPSAASSLRPPILRRVPTTRLLPRRTSATMAGAEVSGEIFDLQNYPTPLSPPCPAISKEVELRRAMSAASRSSFFVLTGDDIVFEDEWLAVVNKPSGSTLPAPQAELHLANRLDRDTSGLMIITKSHRAAAKLVEAFTEHRVKKTYLALCIGRAPVWGRIRISSGHGRSRFGAWRVYSTADVGRTLPGGSRVKHMATSFELLALDGREVRAERAEETVAAVEKAVAEAEEGGEEPGEILVRALPESGRTHQIRLHCQYLAMPIKGDVKYGGVHEWEGEECDFHALHAESLMFEHPVTGLPLQFQSPLPPWAREASRGVL</sequence>
<dbReference type="GO" id="GO:0003723">
    <property type="term" value="F:RNA binding"/>
    <property type="evidence" value="ECO:0007669"/>
    <property type="project" value="InterPro"/>
</dbReference>
<dbReference type="EMBL" id="LR746264">
    <property type="protein sequence ID" value="CAA7388971.1"/>
    <property type="molecule type" value="Genomic_DNA"/>
</dbReference>
<dbReference type="PANTHER" id="PTHR21600">
    <property type="entry name" value="MITOCHONDRIAL RNA PSEUDOURIDINE SYNTHASE"/>
    <property type="match status" value="1"/>
</dbReference>
<evidence type="ECO:0000313" key="4">
    <source>
        <dbReference type="Proteomes" id="UP000663760"/>
    </source>
</evidence>
<proteinExistence type="predicted"/>
<dbReference type="GO" id="GO:0000455">
    <property type="term" value="P:enzyme-directed rRNA pseudouridine synthesis"/>
    <property type="evidence" value="ECO:0007669"/>
    <property type="project" value="TreeGrafter"/>
</dbReference>
<dbReference type="CDD" id="cd02869">
    <property type="entry name" value="PseudoU_synth_RluA_like"/>
    <property type="match status" value="1"/>
</dbReference>
<dbReference type="GO" id="GO:0009982">
    <property type="term" value="F:pseudouridine synthase activity"/>
    <property type="evidence" value="ECO:0007669"/>
    <property type="project" value="InterPro"/>
</dbReference>
<dbReference type="InterPro" id="IPR006145">
    <property type="entry name" value="PsdUridine_synth_RsuA/RluA"/>
</dbReference>